<sequence>MGNSISNSQNDQTSPEKPRDVSMERAEREKQCECLHAKMQECMETHSDYYHPIFAAAREAGDKAIHREVQAFIIPSSVGRDLKEWS</sequence>
<dbReference type="EMBL" id="HG994372">
    <property type="protein sequence ID" value="CAF2115330.1"/>
    <property type="molecule type" value="Genomic_DNA"/>
</dbReference>
<feature type="domain" description="GCK" evidence="2">
    <location>
        <begin position="27"/>
        <end position="64"/>
    </location>
</feature>
<proteinExistence type="predicted"/>
<evidence type="ECO:0000313" key="3">
    <source>
        <dbReference type="EMBL" id="CAF2115330.1"/>
    </source>
</evidence>
<name>A0A816V2D8_BRANA</name>
<feature type="compositionally biased region" description="Polar residues" evidence="1">
    <location>
        <begin position="1"/>
        <end position="13"/>
    </location>
</feature>
<feature type="compositionally biased region" description="Basic and acidic residues" evidence="1">
    <location>
        <begin position="14"/>
        <end position="27"/>
    </location>
</feature>
<dbReference type="Proteomes" id="UP001295469">
    <property type="component" value="Chromosome C08"/>
</dbReference>
<dbReference type="InterPro" id="IPR012891">
    <property type="entry name" value="GCK_dom"/>
</dbReference>
<evidence type="ECO:0000256" key="1">
    <source>
        <dbReference type="SAM" id="MobiDB-lite"/>
    </source>
</evidence>
<dbReference type="AlphaFoldDB" id="A0A816V2D8"/>
<organism evidence="3">
    <name type="scientific">Brassica napus</name>
    <name type="common">Rape</name>
    <dbReference type="NCBI Taxonomy" id="3708"/>
    <lineage>
        <taxon>Eukaryota</taxon>
        <taxon>Viridiplantae</taxon>
        <taxon>Streptophyta</taxon>
        <taxon>Embryophyta</taxon>
        <taxon>Tracheophyta</taxon>
        <taxon>Spermatophyta</taxon>
        <taxon>Magnoliopsida</taxon>
        <taxon>eudicotyledons</taxon>
        <taxon>Gunneridae</taxon>
        <taxon>Pentapetalae</taxon>
        <taxon>rosids</taxon>
        <taxon>malvids</taxon>
        <taxon>Brassicales</taxon>
        <taxon>Brassicaceae</taxon>
        <taxon>Brassiceae</taxon>
        <taxon>Brassica</taxon>
    </lineage>
</organism>
<reference evidence="3" key="1">
    <citation type="submission" date="2021-01" db="EMBL/GenBank/DDBJ databases">
        <authorList>
            <consortium name="Genoscope - CEA"/>
            <person name="William W."/>
        </authorList>
    </citation>
    <scope>NUCLEOTIDE SEQUENCE</scope>
</reference>
<dbReference type="Pfam" id="PF07802">
    <property type="entry name" value="GCK"/>
    <property type="match status" value="1"/>
</dbReference>
<feature type="region of interest" description="Disordered" evidence="1">
    <location>
        <begin position="1"/>
        <end position="27"/>
    </location>
</feature>
<gene>
    <name evidence="3" type="ORF">DARMORV10_C08P45660.1</name>
</gene>
<protein>
    <submittedName>
        <fullName evidence="3">(rape) hypothetical protein</fullName>
    </submittedName>
</protein>
<evidence type="ECO:0000259" key="2">
    <source>
        <dbReference type="Pfam" id="PF07802"/>
    </source>
</evidence>
<accession>A0A816V2D8</accession>